<dbReference type="GO" id="GO:0005737">
    <property type="term" value="C:cytoplasm"/>
    <property type="evidence" value="ECO:0007669"/>
    <property type="project" value="TreeGrafter"/>
</dbReference>
<accession>A0A9W8HHE9</accession>
<dbReference type="InterPro" id="IPR012336">
    <property type="entry name" value="Thioredoxin-like_fold"/>
</dbReference>
<evidence type="ECO:0000313" key="3">
    <source>
        <dbReference type="EMBL" id="KAJ2782056.1"/>
    </source>
</evidence>
<organism evidence="3 4">
    <name type="scientific">Coemansia interrupta</name>
    <dbReference type="NCBI Taxonomy" id="1126814"/>
    <lineage>
        <taxon>Eukaryota</taxon>
        <taxon>Fungi</taxon>
        <taxon>Fungi incertae sedis</taxon>
        <taxon>Zoopagomycota</taxon>
        <taxon>Kickxellomycotina</taxon>
        <taxon>Kickxellomycetes</taxon>
        <taxon>Kickxellales</taxon>
        <taxon>Kickxellaceae</taxon>
        <taxon>Coemansia</taxon>
    </lineage>
</organism>
<proteinExistence type="predicted"/>
<feature type="domain" description="Metaxin glutathione S-transferase" evidence="1">
    <location>
        <begin position="196"/>
        <end position="262"/>
    </location>
</feature>
<feature type="domain" description="Thioredoxin-like fold" evidence="2">
    <location>
        <begin position="59"/>
        <end position="144"/>
    </location>
</feature>
<dbReference type="Pfam" id="PF17171">
    <property type="entry name" value="GST_C_6"/>
    <property type="match status" value="1"/>
</dbReference>
<reference evidence="3" key="1">
    <citation type="submission" date="2022-07" db="EMBL/GenBank/DDBJ databases">
        <title>Phylogenomic reconstructions and comparative analyses of Kickxellomycotina fungi.</title>
        <authorList>
            <person name="Reynolds N.K."/>
            <person name="Stajich J.E."/>
            <person name="Barry K."/>
            <person name="Grigoriev I.V."/>
            <person name="Crous P."/>
            <person name="Smith M.E."/>
        </authorList>
    </citation>
    <scope>NUCLEOTIDE SEQUENCE</scope>
    <source>
        <strain evidence="3">BCRC 34489</strain>
    </source>
</reference>
<dbReference type="PANTHER" id="PTHR12289:SF41">
    <property type="entry name" value="FAILED AXON CONNECTIONS-RELATED"/>
    <property type="match status" value="1"/>
</dbReference>
<dbReference type="AlphaFoldDB" id="A0A9W8HHE9"/>
<name>A0A9W8HHE9_9FUNG</name>
<evidence type="ECO:0000259" key="2">
    <source>
        <dbReference type="Pfam" id="PF17172"/>
    </source>
</evidence>
<dbReference type="Pfam" id="PF17172">
    <property type="entry name" value="GST_N_4"/>
    <property type="match status" value="1"/>
</dbReference>
<gene>
    <name evidence="3" type="ORF">GGI15_003031</name>
</gene>
<comment type="caution">
    <text evidence="3">The sequence shown here is derived from an EMBL/GenBank/DDBJ whole genome shotgun (WGS) entry which is preliminary data.</text>
</comment>
<dbReference type="InterPro" id="IPR033468">
    <property type="entry name" value="Metaxin_GST"/>
</dbReference>
<keyword evidence="4" id="KW-1185">Reference proteome</keyword>
<evidence type="ECO:0000313" key="4">
    <source>
        <dbReference type="Proteomes" id="UP001140172"/>
    </source>
</evidence>
<dbReference type="InterPro" id="IPR050931">
    <property type="entry name" value="Mito_Protein_Transport_Metaxin"/>
</dbReference>
<evidence type="ECO:0000259" key="1">
    <source>
        <dbReference type="Pfam" id="PF17171"/>
    </source>
</evidence>
<dbReference type="Proteomes" id="UP001140172">
    <property type="component" value="Unassembled WGS sequence"/>
</dbReference>
<dbReference type="OrthoDB" id="198787at2759"/>
<dbReference type="EMBL" id="JANBUM010000188">
    <property type="protein sequence ID" value="KAJ2782056.1"/>
    <property type="molecule type" value="Genomic_DNA"/>
</dbReference>
<sequence>MATPEAPLRELLKTISFTQFPLHTTPAFFAPAEIPRPQLHVHPPLRQTSGSSPTCDARSLQALALLRFASYDFDTTYGSAPDASPDGALPFLLLPSRAALSATALGDLVAGSLPEEPADHQAYVVLAERNLLPAIDYLVWVDQDGGHVASRMLPAHPLVQWALGYQYAGRIGSHLRVGQPELAGSTLDAQVLFENAMRAMDALVVLLAQNEFFAGERPGRLDALVFACVNCLLESPVPSPVRRALLREHSEYAPLVSFAMRILERYFPSEEEKI</sequence>
<protein>
    <submittedName>
        <fullName evidence="3">Uncharacterized protein</fullName>
    </submittedName>
</protein>
<dbReference type="PANTHER" id="PTHR12289">
    <property type="entry name" value="METAXIN RELATED"/>
    <property type="match status" value="1"/>
</dbReference>